<feature type="region of interest" description="Disordered" evidence="1">
    <location>
        <begin position="696"/>
        <end position="754"/>
    </location>
</feature>
<feature type="region of interest" description="Disordered" evidence="1">
    <location>
        <begin position="95"/>
        <end position="115"/>
    </location>
</feature>
<protein>
    <submittedName>
        <fullName evidence="2">Uncharacterized protein</fullName>
    </submittedName>
</protein>
<sequence length="775" mass="84171">MAGANYMGGKRNAVRARAKDAVGKIQKNHFGKQRLDILSKGLRKVHAQTPLAGRASIGKSPPEISLAHARHLPRASPSQIQQQGKHVSAIPHHMGRLDRLSPPNSGASKASRKSKILSVLDTTELRVAEKPHMKALCLRIEMTRIAKIPDLLGLPRKPEPKVSTAVASYHRESLPEENNITDRHVSLRSKRRKFSLDSGVESTIGERESHTPLVAEEGTPQCSRQYDYGVHPDTISHPSYPRFSDFAYTEDNFKPMTFDSSPAFCGQSHEDSGFAEPASILPASEEHQMPEDYRPTRYAFYKNDASSSPLARSRPGTAVRTILRRQGAAKPGFLGAHVAFSSPSSLSTRSHGRMSPIRKNLLSGPRIPALSLSALAPEVDELEDDDNLSQPYVLDTSCYGADVDKTDIPAGVSTSNMLISAADVSRTVAESVPSTSESVDLDFGLARAATAHNFPYSGADDASSEYDRRTSPSLTEPDDPVQRPDEASHVQQTLYDLLDGKIFEDADPWKAINEILDLTQCATSDSDSSARYPTAATPDTDSHDVLTLIMPGRRGVGHTAQCTEPTSEHRSMQCPPSAKYCWAETIPILATSAILSDAATATDSPRGRCADSSAAQRYSGDSCTPETSVSNSAAGMMRRQIEDDDLANVTTMRESQVVPACPADVPAHPPGLDDPVRLSNESPLDKTFDMQNKTEAMDTAEDDRTLQSSKPPIPTSAPAVSAQPQCGRLEDAPAADPDIRTIRTTPRHKSPRIQGLFEGPCLFVNEKDEEEGEDW</sequence>
<dbReference type="EMBL" id="KB445804">
    <property type="protein sequence ID" value="EMD34103.1"/>
    <property type="molecule type" value="Genomic_DNA"/>
</dbReference>
<keyword evidence="3" id="KW-1185">Reference proteome</keyword>
<reference evidence="2 3" key="1">
    <citation type="journal article" date="2012" name="Proc. Natl. Acad. Sci. U.S.A.">
        <title>Comparative genomics of Ceriporiopsis subvermispora and Phanerochaete chrysosporium provide insight into selective ligninolysis.</title>
        <authorList>
            <person name="Fernandez-Fueyo E."/>
            <person name="Ruiz-Duenas F.J."/>
            <person name="Ferreira P."/>
            <person name="Floudas D."/>
            <person name="Hibbett D.S."/>
            <person name="Canessa P."/>
            <person name="Larrondo L.F."/>
            <person name="James T.Y."/>
            <person name="Seelenfreund D."/>
            <person name="Lobos S."/>
            <person name="Polanco R."/>
            <person name="Tello M."/>
            <person name="Honda Y."/>
            <person name="Watanabe T."/>
            <person name="Watanabe T."/>
            <person name="Ryu J.S."/>
            <person name="Kubicek C.P."/>
            <person name="Schmoll M."/>
            <person name="Gaskell J."/>
            <person name="Hammel K.E."/>
            <person name="St John F.J."/>
            <person name="Vanden Wymelenberg A."/>
            <person name="Sabat G."/>
            <person name="Splinter BonDurant S."/>
            <person name="Syed K."/>
            <person name="Yadav J.S."/>
            <person name="Doddapaneni H."/>
            <person name="Subramanian V."/>
            <person name="Lavin J.L."/>
            <person name="Oguiza J.A."/>
            <person name="Perez G."/>
            <person name="Pisabarro A.G."/>
            <person name="Ramirez L."/>
            <person name="Santoyo F."/>
            <person name="Master E."/>
            <person name="Coutinho P.M."/>
            <person name="Henrissat B."/>
            <person name="Lombard V."/>
            <person name="Magnuson J.K."/>
            <person name="Kuees U."/>
            <person name="Hori C."/>
            <person name="Igarashi K."/>
            <person name="Samejima M."/>
            <person name="Held B.W."/>
            <person name="Barry K.W."/>
            <person name="LaButti K.M."/>
            <person name="Lapidus A."/>
            <person name="Lindquist E.A."/>
            <person name="Lucas S.M."/>
            <person name="Riley R."/>
            <person name="Salamov A.A."/>
            <person name="Hoffmeister D."/>
            <person name="Schwenk D."/>
            <person name="Hadar Y."/>
            <person name="Yarden O."/>
            <person name="de Vries R.P."/>
            <person name="Wiebenga A."/>
            <person name="Stenlid J."/>
            <person name="Eastwood D."/>
            <person name="Grigoriev I.V."/>
            <person name="Berka R.M."/>
            <person name="Blanchette R.A."/>
            <person name="Kersten P."/>
            <person name="Martinez A.T."/>
            <person name="Vicuna R."/>
            <person name="Cullen D."/>
        </authorList>
    </citation>
    <scope>NUCLEOTIDE SEQUENCE [LARGE SCALE GENOMIC DNA]</scope>
    <source>
        <strain evidence="2 3">B</strain>
    </source>
</reference>
<gene>
    <name evidence="2" type="ORF">CERSUDRAFT_125802</name>
</gene>
<dbReference type="HOGENOM" id="CLU_360921_0_0_1"/>
<evidence type="ECO:0000313" key="2">
    <source>
        <dbReference type="EMBL" id="EMD34103.1"/>
    </source>
</evidence>
<feature type="compositionally biased region" description="Polar residues" evidence="1">
    <location>
        <begin position="613"/>
        <end position="631"/>
    </location>
</feature>
<evidence type="ECO:0000256" key="1">
    <source>
        <dbReference type="SAM" id="MobiDB-lite"/>
    </source>
</evidence>
<evidence type="ECO:0000313" key="3">
    <source>
        <dbReference type="Proteomes" id="UP000016930"/>
    </source>
</evidence>
<feature type="region of interest" description="Disordered" evidence="1">
    <location>
        <begin position="454"/>
        <end position="489"/>
    </location>
</feature>
<dbReference type="Proteomes" id="UP000016930">
    <property type="component" value="Unassembled WGS sequence"/>
</dbReference>
<organism evidence="2 3">
    <name type="scientific">Ceriporiopsis subvermispora (strain B)</name>
    <name type="common">White-rot fungus</name>
    <name type="synonym">Gelatoporia subvermispora</name>
    <dbReference type="NCBI Taxonomy" id="914234"/>
    <lineage>
        <taxon>Eukaryota</taxon>
        <taxon>Fungi</taxon>
        <taxon>Dikarya</taxon>
        <taxon>Basidiomycota</taxon>
        <taxon>Agaricomycotina</taxon>
        <taxon>Agaricomycetes</taxon>
        <taxon>Polyporales</taxon>
        <taxon>Gelatoporiaceae</taxon>
        <taxon>Gelatoporia</taxon>
    </lineage>
</organism>
<accession>M2QAV5</accession>
<dbReference type="OrthoDB" id="3260134at2759"/>
<proteinExistence type="predicted"/>
<feature type="region of interest" description="Disordered" evidence="1">
    <location>
        <begin position="600"/>
        <end position="631"/>
    </location>
</feature>
<name>M2QAV5_CERS8</name>
<dbReference type="AlphaFoldDB" id="M2QAV5"/>